<keyword evidence="1" id="KW-0547">Nucleotide-binding</keyword>
<gene>
    <name evidence="7" type="ORF">XJ44_01480</name>
</gene>
<dbReference type="InterPro" id="IPR001650">
    <property type="entry name" value="Helicase_C-like"/>
</dbReference>
<comment type="similarity">
    <text evidence="5">Belongs to the DEAD box helicase family.</text>
</comment>
<dbReference type="PANTHER" id="PTHR47959">
    <property type="entry name" value="ATP-DEPENDENT RNA HELICASE RHLE-RELATED"/>
    <property type="match status" value="1"/>
</dbReference>
<keyword evidence="8" id="KW-1185">Reference proteome</keyword>
<dbReference type="PROSITE" id="PS51192">
    <property type="entry name" value="HELICASE_ATP_BIND_1"/>
    <property type="match status" value="1"/>
</dbReference>
<evidence type="ECO:0000256" key="4">
    <source>
        <dbReference type="ARBA" id="ARBA00022840"/>
    </source>
</evidence>
<evidence type="ECO:0000313" key="8">
    <source>
        <dbReference type="Proteomes" id="UP000242616"/>
    </source>
</evidence>
<evidence type="ECO:0000313" key="7">
    <source>
        <dbReference type="EMBL" id="ONN27906.1"/>
    </source>
</evidence>
<dbReference type="Proteomes" id="UP000242616">
    <property type="component" value="Unassembled WGS sequence"/>
</dbReference>
<dbReference type="InterPro" id="IPR017575">
    <property type="entry name" value="CRISPR-assoc_helicase_Cas3"/>
</dbReference>
<dbReference type="InterPro" id="IPR014001">
    <property type="entry name" value="Helicase_ATP-bd"/>
</dbReference>
<keyword evidence="3" id="KW-0347">Helicase</keyword>
<sequence>MKIKSLEIPVIYDKYVKFIPFHQIETAEKLKKYDIVFNTYPTGSGKTRALLNSIKELTPKKVLIIAPINVLIDQYEEKVKQFVKSEKLEYEVVTFTSSRIKETKETFESNQQFVRKVLEKKSKTIIISNPDIVYLILLQFYGNNYNIKRTMVADLLSEIDFFAFDEFHYYDPIRSFLAITLLFTYHQIKSKNNETKKFLFLSATPSNTIIKVLKHLNLNWYEVKLDEGHNKSKEKSLSEINLDFSFGSLEDNIDKVINEINNYTSENGKIIIISNSLRRIWILKDKLNTLGVDAGIIIGPIKSKEERKRNLQKKVILATPTVDIGYDFEEVRLLIFEAFNPDEFLQRLGRAGRTLGKTLNFTPKVIAFLPKTVKYKFEQIFQDKNTITRKELESKIKEIFSSHNLDFEQLYRGPFVLQIAFFLYNFEKLFVKDDKFFEDYKKNFLNLYKIPVDYTVLKNKYLPYFIIYVYETLKQISEDKANKFIEFDFNKKILKNFIERKIAERLINTKKINYYFKGIKQFFDNYILNFRINDITNVKVVDKQKTFGIEKFDYSLIFILENANIERIDKNTIYINGISRKEKIHFEVPKIINKEFFVTYLTINEEFIGLEENNKFLKAVFLLNNKTEAIARSFGFYPSRIIMGSEKKKALFGEQALIAKTLFSTEKPWDFEILPIV</sequence>
<evidence type="ECO:0000256" key="2">
    <source>
        <dbReference type="ARBA" id="ARBA00022801"/>
    </source>
</evidence>
<dbReference type="Pfam" id="PF00271">
    <property type="entry name" value="Helicase_C"/>
    <property type="match status" value="1"/>
</dbReference>
<dbReference type="Pfam" id="PF00270">
    <property type="entry name" value="DEAD"/>
    <property type="match status" value="1"/>
</dbReference>
<comment type="caution">
    <text evidence="7">The sequence shown here is derived from an EMBL/GenBank/DDBJ whole genome shotgun (WGS) entry which is preliminary data.</text>
</comment>
<evidence type="ECO:0000256" key="5">
    <source>
        <dbReference type="ARBA" id="ARBA00038437"/>
    </source>
</evidence>
<name>A0ABX3IJA3_9BACT</name>
<keyword evidence="2" id="KW-0378">Hydrolase</keyword>
<dbReference type="PANTHER" id="PTHR47959:SF1">
    <property type="entry name" value="ATP-DEPENDENT RNA HELICASE DBPA"/>
    <property type="match status" value="1"/>
</dbReference>
<dbReference type="EMBL" id="LBFC01000005">
    <property type="protein sequence ID" value="ONN27906.1"/>
    <property type="molecule type" value="Genomic_DNA"/>
</dbReference>
<dbReference type="InterPro" id="IPR011545">
    <property type="entry name" value="DEAD/DEAH_box_helicase_dom"/>
</dbReference>
<evidence type="ECO:0000256" key="3">
    <source>
        <dbReference type="ARBA" id="ARBA00022806"/>
    </source>
</evidence>
<proteinExistence type="inferred from homology"/>
<accession>A0ABX3IJA3</accession>
<dbReference type="InterPro" id="IPR050079">
    <property type="entry name" value="DEAD_box_RNA_helicase"/>
</dbReference>
<dbReference type="Gene3D" id="3.40.50.300">
    <property type="entry name" value="P-loop containing nucleotide triphosphate hydrolases"/>
    <property type="match status" value="2"/>
</dbReference>
<dbReference type="SUPFAM" id="SSF52540">
    <property type="entry name" value="P-loop containing nucleoside triphosphate hydrolases"/>
    <property type="match status" value="1"/>
</dbReference>
<reference evidence="7 8" key="1">
    <citation type="submission" date="2015-06" db="EMBL/GenBank/DDBJ databases">
        <title>Genome sequencing of Thermotogales isolates from hydrothermal vents.</title>
        <authorList>
            <person name="Haverkamp T.H."/>
            <person name="Kublanov I.V."/>
            <person name="Nesbo C.L."/>
        </authorList>
    </citation>
    <scope>NUCLEOTIDE SEQUENCE [LARGE SCALE GENOMIC DNA]</scope>
    <source>
        <strain evidence="8">ik275mar</strain>
    </source>
</reference>
<dbReference type="SMART" id="SM00490">
    <property type="entry name" value="HELICc"/>
    <property type="match status" value="1"/>
</dbReference>
<organism evidence="7 8">
    <name type="scientific">Thermosipho affectus</name>
    <dbReference type="NCBI Taxonomy" id="660294"/>
    <lineage>
        <taxon>Bacteria</taxon>
        <taxon>Thermotogati</taxon>
        <taxon>Thermotogota</taxon>
        <taxon>Thermotogae</taxon>
        <taxon>Thermotogales</taxon>
        <taxon>Fervidobacteriaceae</taxon>
        <taxon>Thermosipho</taxon>
    </lineage>
</organism>
<dbReference type="RefSeq" id="WP_077197833.1">
    <property type="nucleotide sequence ID" value="NZ_LBFC01000005.1"/>
</dbReference>
<evidence type="ECO:0000259" key="6">
    <source>
        <dbReference type="PROSITE" id="PS51192"/>
    </source>
</evidence>
<feature type="domain" description="Helicase ATP-binding" evidence="6">
    <location>
        <begin position="27"/>
        <end position="223"/>
    </location>
</feature>
<keyword evidence="4" id="KW-0067">ATP-binding</keyword>
<dbReference type="SMART" id="SM00487">
    <property type="entry name" value="DEXDc"/>
    <property type="match status" value="1"/>
</dbReference>
<protein>
    <recommendedName>
        <fullName evidence="6">Helicase ATP-binding domain-containing protein</fullName>
    </recommendedName>
</protein>
<dbReference type="NCBIfam" id="TIGR03158">
    <property type="entry name" value="cas3_cyano"/>
    <property type="match status" value="1"/>
</dbReference>
<evidence type="ECO:0000256" key="1">
    <source>
        <dbReference type="ARBA" id="ARBA00022741"/>
    </source>
</evidence>
<dbReference type="InterPro" id="IPR027417">
    <property type="entry name" value="P-loop_NTPase"/>
</dbReference>